<accession>A0ACC1JN54</accession>
<dbReference type="EMBL" id="JANBUK010004405">
    <property type="protein sequence ID" value="KAJ2764042.1"/>
    <property type="molecule type" value="Genomic_DNA"/>
</dbReference>
<sequence length="189" mass="20597">MADSNIEIDEGLYSRQIYVLGVEAMKKMSASNVLIVGLKGLGCEIAKNIILAGVKSVTLYDPQAVEIADLSSQFFLHSEDVGKPRAQVSAPRLAELNQYVPVSVLDKELAPEDLALFKCVVVTDLPLHKKLELGDYAHQNNICFISTEIRGLFGYTFNDFGKQFVVEDTTGEEPLSGMLAGIEQSAEGI</sequence>
<keyword evidence="2" id="KW-1185">Reference proteome</keyword>
<evidence type="ECO:0000313" key="2">
    <source>
        <dbReference type="Proteomes" id="UP001140066"/>
    </source>
</evidence>
<evidence type="ECO:0000313" key="1">
    <source>
        <dbReference type="EMBL" id="KAJ2764042.1"/>
    </source>
</evidence>
<organism evidence="1 2">
    <name type="scientific">Coemansia linderi</name>
    <dbReference type="NCBI Taxonomy" id="2663919"/>
    <lineage>
        <taxon>Eukaryota</taxon>
        <taxon>Fungi</taxon>
        <taxon>Fungi incertae sedis</taxon>
        <taxon>Zoopagomycota</taxon>
        <taxon>Kickxellomycotina</taxon>
        <taxon>Kickxellomycetes</taxon>
        <taxon>Kickxellales</taxon>
        <taxon>Kickxellaceae</taxon>
        <taxon>Coemansia</taxon>
    </lineage>
</organism>
<name>A0ACC1JN54_9FUNG</name>
<comment type="caution">
    <text evidence="1">The sequence shown here is derived from an EMBL/GenBank/DDBJ whole genome shotgun (WGS) entry which is preliminary data.</text>
</comment>
<keyword evidence="1" id="KW-0436">Ligase</keyword>
<gene>
    <name evidence="1" type="primary">UBA1_2</name>
    <name evidence="1" type="ORF">GGI18_006538</name>
</gene>
<proteinExistence type="predicted"/>
<reference evidence="1" key="1">
    <citation type="submission" date="2022-07" db="EMBL/GenBank/DDBJ databases">
        <title>Phylogenomic reconstructions and comparative analyses of Kickxellomycotina fungi.</title>
        <authorList>
            <person name="Reynolds N.K."/>
            <person name="Stajich J.E."/>
            <person name="Barry K."/>
            <person name="Grigoriev I.V."/>
            <person name="Crous P."/>
            <person name="Smith M.E."/>
        </authorList>
    </citation>
    <scope>NUCLEOTIDE SEQUENCE</scope>
    <source>
        <strain evidence="1">BCRC 34191</strain>
    </source>
</reference>
<feature type="non-terminal residue" evidence="1">
    <location>
        <position position="189"/>
    </location>
</feature>
<protein>
    <submittedName>
        <fullName evidence="1">E1 ubiquitin-activating protein</fullName>
        <ecNumber evidence="1">6.2.1.45</ecNumber>
    </submittedName>
</protein>
<dbReference type="EC" id="6.2.1.45" evidence="1"/>
<dbReference type="Proteomes" id="UP001140066">
    <property type="component" value="Unassembled WGS sequence"/>
</dbReference>